<dbReference type="PROSITE" id="PS00787">
    <property type="entry name" value="CHORISMATE_SYNTHASE_1"/>
    <property type="match status" value="1"/>
</dbReference>
<evidence type="ECO:0000256" key="11">
    <source>
        <dbReference type="HAMAP-Rule" id="MF_00300"/>
    </source>
</evidence>
<dbReference type="PROSITE" id="PS00789">
    <property type="entry name" value="CHORISMATE_SYNTHASE_3"/>
    <property type="match status" value="1"/>
</dbReference>
<comment type="function">
    <text evidence="11">Catalyzes the anti-1,4-elimination of the C-3 phosphate and the C-6 proR hydrogen from 5-enolpyruvylshikimate-3-phosphate (EPSP) to yield chorismate, which is the branch point compound that serves as the starting substrate for the three terminal pathways of aromatic amino acid biosynthesis. This reaction introduces a second double bond into the aromatic ring system.</text>
</comment>
<keyword evidence="5 11" id="KW-0285">Flavoprotein</keyword>
<dbReference type="Gene3D" id="3.60.150.10">
    <property type="entry name" value="Chorismate synthase AroC"/>
    <property type="match status" value="1"/>
</dbReference>
<dbReference type="PANTHER" id="PTHR21085">
    <property type="entry name" value="CHORISMATE SYNTHASE"/>
    <property type="match status" value="1"/>
</dbReference>
<keyword evidence="10 11" id="KW-0456">Lyase</keyword>
<dbReference type="PROSITE" id="PS00788">
    <property type="entry name" value="CHORISMATE_SYNTHASE_2"/>
    <property type="match status" value="1"/>
</dbReference>
<feature type="region of interest" description="Disordered" evidence="13">
    <location>
        <begin position="41"/>
        <end position="61"/>
    </location>
</feature>
<dbReference type="UniPathway" id="UPA00053">
    <property type="reaction ID" value="UER00090"/>
</dbReference>
<dbReference type="PANTHER" id="PTHR21085:SF0">
    <property type="entry name" value="CHORISMATE SYNTHASE"/>
    <property type="match status" value="1"/>
</dbReference>
<name>A0A1I5VS51_9FIRM</name>
<keyword evidence="4 11" id="KW-0028">Amino-acid biosynthesis</keyword>
<comment type="caution">
    <text evidence="11">Lacks conserved residue(s) required for the propagation of feature annotation.</text>
</comment>
<keyword evidence="7 11" id="KW-0274">FAD</keyword>
<evidence type="ECO:0000256" key="1">
    <source>
        <dbReference type="ARBA" id="ARBA00005044"/>
    </source>
</evidence>
<dbReference type="GO" id="GO:0009073">
    <property type="term" value="P:aromatic amino acid family biosynthetic process"/>
    <property type="evidence" value="ECO:0007669"/>
    <property type="project" value="UniProtKB-KW"/>
</dbReference>
<comment type="similarity">
    <text evidence="2 11 12">Belongs to the chorismate synthase family.</text>
</comment>
<protein>
    <recommendedName>
        <fullName evidence="3 11">Chorismate synthase</fullName>
        <shortName evidence="11">CS</shortName>
        <ecNumber evidence="3 11">4.2.3.5</ecNumber>
    </recommendedName>
    <alternativeName>
        <fullName evidence="11">5-enolpyruvylshikimate-3-phosphate phospholyase</fullName>
    </alternativeName>
</protein>
<keyword evidence="8 11" id="KW-0521">NADP</keyword>
<evidence type="ECO:0000256" key="12">
    <source>
        <dbReference type="RuleBase" id="RU000605"/>
    </source>
</evidence>
<evidence type="ECO:0000313" key="15">
    <source>
        <dbReference type="Proteomes" id="UP000198577"/>
    </source>
</evidence>
<dbReference type="Proteomes" id="UP000198577">
    <property type="component" value="Unassembled WGS sequence"/>
</dbReference>
<evidence type="ECO:0000256" key="2">
    <source>
        <dbReference type="ARBA" id="ARBA00008014"/>
    </source>
</evidence>
<dbReference type="InterPro" id="IPR035904">
    <property type="entry name" value="Chorismate_synth_AroC_sf"/>
</dbReference>
<evidence type="ECO:0000313" key="14">
    <source>
        <dbReference type="EMBL" id="SFQ10398.1"/>
    </source>
</evidence>
<feature type="binding site" evidence="11">
    <location>
        <position position="325"/>
    </location>
    <ligand>
        <name>FMN</name>
        <dbReference type="ChEBI" id="CHEBI:58210"/>
    </ligand>
</feature>
<evidence type="ECO:0000256" key="13">
    <source>
        <dbReference type="SAM" id="MobiDB-lite"/>
    </source>
</evidence>
<proteinExistence type="inferred from homology"/>
<reference evidence="14 15" key="1">
    <citation type="submission" date="2016-10" db="EMBL/GenBank/DDBJ databases">
        <authorList>
            <person name="de Groot N.N."/>
        </authorList>
    </citation>
    <scope>NUCLEOTIDE SEQUENCE [LARGE SCALE GENOMIC DNA]</scope>
    <source>
        <strain evidence="14 15">DSM 20678</strain>
    </source>
</reference>
<comment type="subunit">
    <text evidence="11">Homotetramer.</text>
</comment>
<dbReference type="NCBIfam" id="NF003793">
    <property type="entry name" value="PRK05382.1"/>
    <property type="match status" value="1"/>
</dbReference>
<dbReference type="InterPro" id="IPR000453">
    <property type="entry name" value="Chorismate_synth"/>
</dbReference>
<accession>A0A1I5VS51</accession>
<keyword evidence="15" id="KW-1185">Reference proteome</keyword>
<dbReference type="RefSeq" id="WP_025748016.1">
    <property type="nucleotide sequence ID" value="NZ_FOXR01000012.1"/>
</dbReference>
<evidence type="ECO:0000256" key="10">
    <source>
        <dbReference type="ARBA" id="ARBA00023239"/>
    </source>
</evidence>
<comment type="catalytic activity">
    <reaction evidence="11 12">
        <text>5-O-(1-carboxyvinyl)-3-phosphoshikimate = chorismate + phosphate</text>
        <dbReference type="Rhea" id="RHEA:21020"/>
        <dbReference type="ChEBI" id="CHEBI:29748"/>
        <dbReference type="ChEBI" id="CHEBI:43474"/>
        <dbReference type="ChEBI" id="CHEBI:57701"/>
        <dbReference type="EC" id="4.2.3.5"/>
    </reaction>
</comment>
<dbReference type="GO" id="GO:0008652">
    <property type="term" value="P:amino acid biosynthetic process"/>
    <property type="evidence" value="ECO:0007669"/>
    <property type="project" value="UniProtKB-KW"/>
</dbReference>
<keyword evidence="6 11" id="KW-0288">FMN</keyword>
<evidence type="ECO:0000256" key="8">
    <source>
        <dbReference type="ARBA" id="ARBA00022857"/>
    </source>
</evidence>
<dbReference type="GO" id="GO:0009423">
    <property type="term" value="P:chorismate biosynthetic process"/>
    <property type="evidence" value="ECO:0007669"/>
    <property type="project" value="UniProtKB-UniRule"/>
</dbReference>
<feature type="binding site" evidence="11">
    <location>
        <begin position="299"/>
        <end position="303"/>
    </location>
    <ligand>
        <name>FMN</name>
        <dbReference type="ChEBI" id="CHEBI:58210"/>
    </ligand>
</feature>
<sequence>MSGSTIGKNFTVTTWGESHGKALGVVVDGCPAGIPLCEEDIQRDLDRRKPGQSPYSTPRREEDKVTILSGVFQGVTTGTPISLIIANQDQHSKDYSQVAHVYRPGHADYTYHHKYGIWDYRGGGRASGRETAARVAAGAIAKKVLSQLGVRIQAYTLSIGPIKVNPENFDENEIYRNPLAMPDGEAAKKAAEYIQQLKEKGDSAGGVVECVIQGLPSGVGEPVFDKLDAALAKAIMSIGAVKGIEFGRGFEAAYLTGSQNNDTLVYYPDRGLTKPTNNSGGITGGISEGFPIVFRAAFKPTPSIRMPQKTVTHDMQNTQLVLTGRHDPVIVPRAVVVVEAMAAITIVDLLFQRILSRIDLIKKALS</sequence>
<dbReference type="GO" id="GO:0004107">
    <property type="term" value="F:chorismate synthase activity"/>
    <property type="evidence" value="ECO:0007669"/>
    <property type="project" value="UniProtKB-UniRule"/>
</dbReference>
<comment type="pathway">
    <text evidence="1 11 12">Metabolic intermediate biosynthesis; chorismate biosynthesis; chorismate from D-erythrose 4-phosphate and phosphoenolpyruvate: step 7/7.</text>
</comment>
<dbReference type="Pfam" id="PF01264">
    <property type="entry name" value="Chorismate_synt"/>
    <property type="match status" value="1"/>
</dbReference>
<dbReference type="STRING" id="937334.SAMN05444406_11249"/>
<comment type="cofactor">
    <cofactor evidence="11 12">
        <name>FMNH2</name>
        <dbReference type="ChEBI" id="CHEBI:57618"/>
    </cofactor>
    <text evidence="11 12">Reduced FMN (FMNH(2)).</text>
</comment>
<dbReference type="HAMAP" id="MF_00300">
    <property type="entry name" value="Chorismate_synth"/>
    <property type="match status" value="1"/>
</dbReference>
<dbReference type="PIRSF" id="PIRSF001456">
    <property type="entry name" value="Chorismate_synth"/>
    <property type="match status" value="1"/>
</dbReference>
<dbReference type="CDD" id="cd07304">
    <property type="entry name" value="Chorismate_synthase"/>
    <property type="match status" value="1"/>
</dbReference>
<dbReference type="EMBL" id="FOXR01000012">
    <property type="protein sequence ID" value="SFQ10398.1"/>
    <property type="molecule type" value="Genomic_DNA"/>
</dbReference>
<dbReference type="GO" id="GO:0005829">
    <property type="term" value="C:cytosol"/>
    <property type="evidence" value="ECO:0007669"/>
    <property type="project" value="TreeGrafter"/>
</dbReference>
<dbReference type="OrthoDB" id="9771806at2"/>
<evidence type="ECO:0000256" key="5">
    <source>
        <dbReference type="ARBA" id="ARBA00022630"/>
    </source>
</evidence>
<gene>
    <name evidence="11" type="primary">aroC</name>
    <name evidence="14" type="ORF">SAMN05444406_11249</name>
</gene>
<evidence type="ECO:0000256" key="4">
    <source>
        <dbReference type="ARBA" id="ARBA00022605"/>
    </source>
</evidence>
<feature type="binding site" evidence="11">
    <location>
        <position position="48"/>
    </location>
    <ligand>
        <name>NADP(+)</name>
        <dbReference type="ChEBI" id="CHEBI:58349"/>
    </ligand>
</feature>
<evidence type="ECO:0000256" key="7">
    <source>
        <dbReference type="ARBA" id="ARBA00022827"/>
    </source>
</evidence>
<dbReference type="GO" id="GO:0010181">
    <property type="term" value="F:FMN binding"/>
    <property type="evidence" value="ECO:0007669"/>
    <property type="project" value="TreeGrafter"/>
</dbReference>
<dbReference type="FunFam" id="3.60.150.10:FF:000002">
    <property type="entry name" value="Chorismate synthase"/>
    <property type="match status" value="1"/>
</dbReference>
<organism evidence="14 15">
    <name type="scientific">Caldicoprobacter faecalis</name>
    <dbReference type="NCBI Taxonomy" id="937334"/>
    <lineage>
        <taxon>Bacteria</taxon>
        <taxon>Bacillati</taxon>
        <taxon>Bacillota</taxon>
        <taxon>Clostridia</taxon>
        <taxon>Caldicoprobacterales</taxon>
        <taxon>Caldicoprobacteraceae</taxon>
        <taxon>Caldicoprobacter</taxon>
    </lineage>
</organism>
<dbReference type="InterPro" id="IPR020541">
    <property type="entry name" value="Chorismate_synthase_CS"/>
</dbReference>
<dbReference type="SUPFAM" id="SSF103263">
    <property type="entry name" value="Chorismate synthase, AroC"/>
    <property type="match status" value="1"/>
</dbReference>
<evidence type="ECO:0000256" key="3">
    <source>
        <dbReference type="ARBA" id="ARBA00013036"/>
    </source>
</evidence>
<feature type="binding site" evidence="11">
    <location>
        <begin position="125"/>
        <end position="127"/>
    </location>
    <ligand>
        <name>FMN</name>
        <dbReference type="ChEBI" id="CHEBI:58210"/>
    </ligand>
</feature>
<dbReference type="EC" id="4.2.3.5" evidence="3 11"/>
<dbReference type="AlphaFoldDB" id="A0A1I5VS51"/>
<feature type="binding site" evidence="11">
    <location>
        <position position="284"/>
    </location>
    <ligand>
        <name>FMN</name>
        <dbReference type="ChEBI" id="CHEBI:58210"/>
    </ligand>
</feature>
<keyword evidence="9 11" id="KW-0057">Aromatic amino acid biosynthesis</keyword>
<dbReference type="NCBIfam" id="TIGR00033">
    <property type="entry name" value="aroC"/>
    <property type="match status" value="1"/>
</dbReference>
<evidence type="ECO:0000256" key="9">
    <source>
        <dbReference type="ARBA" id="ARBA00023141"/>
    </source>
</evidence>
<evidence type="ECO:0000256" key="6">
    <source>
        <dbReference type="ARBA" id="ARBA00022643"/>
    </source>
</evidence>